<feature type="compositionally biased region" description="Basic and acidic residues" evidence="2">
    <location>
        <begin position="51"/>
        <end position="67"/>
    </location>
</feature>
<evidence type="ECO:0000256" key="1">
    <source>
        <dbReference type="ARBA" id="ARBA00023180"/>
    </source>
</evidence>
<evidence type="ECO:0000256" key="2">
    <source>
        <dbReference type="SAM" id="MobiDB-lite"/>
    </source>
</evidence>
<dbReference type="InterPro" id="IPR029058">
    <property type="entry name" value="AB_hydrolase_fold"/>
</dbReference>
<feature type="domain" description="Carboxylesterase type B" evidence="4">
    <location>
        <begin position="267"/>
        <end position="646"/>
    </location>
</feature>
<keyword evidence="3" id="KW-0812">Transmembrane</keyword>
<dbReference type="SUPFAM" id="SSF53474">
    <property type="entry name" value="alpha/beta-Hydrolases"/>
    <property type="match status" value="1"/>
</dbReference>
<feature type="compositionally biased region" description="Basic and acidic residues" evidence="2">
    <location>
        <begin position="25"/>
        <end position="39"/>
    </location>
</feature>
<comment type="caution">
    <text evidence="5">The sequence shown here is derived from an EMBL/GenBank/DDBJ whole genome shotgun (WGS) entry which is preliminary data.</text>
</comment>
<organism evidence="5 6">
    <name type="scientific">Oryctes borbonicus</name>
    <dbReference type="NCBI Taxonomy" id="1629725"/>
    <lineage>
        <taxon>Eukaryota</taxon>
        <taxon>Metazoa</taxon>
        <taxon>Ecdysozoa</taxon>
        <taxon>Arthropoda</taxon>
        <taxon>Hexapoda</taxon>
        <taxon>Insecta</taxon>
        <taxon>Pterygota</taxon>
        <taxon>Neoptera</taxon>
        <taxon>Endopterygota</taxon>
        <taxon>Coleoptera</taxon>
        <taxon>Polyphaga</taxon>
        <taxon>Scarabaeiformia</taxon>
        <taxon>Scarabaeidae</taxon>
        <taxon>Dynastinae</taxon>
        <taxon>Oryctes</taxon>
    </lineage>
</organism>
<dbReference type="InterPro" id="IPR002018">
    <property type="entry name" value="CarbesteraseB"/>
</dbReference>
<dbReference type="AlphaFoldDB" id="A0A0T6AYL4"/>
<feature type="compositionally biased region" description="Basic and acidic residues" evidence="2">
    <location>
        <begin position="190"/>
        <end position="201"/>
    </location>
</feature>
<evidence type="ECO:0000259" key="4">
    <source>
        <dbReference type="Pfam" id="PF00135"/>
    </source>
</evidence>
<dbReference type="Pfam" id="PF00135">
    <property type="entry name" value="COesterase"/>
    <property type="match status" value="1"/>
</dbReference>
<dbReference type="OrthoDB" id="408631at2759"/>
<feature type="compositionally biased region" description="Basic and acidic residues" evidence="2">
    <location>
        <begin position="107"/>
        <end position="117"/>
    </location>
</feature>
<evidence type="ECO:0000313" key="5">
    <source>
        <dbReference type="EMBL" id="KRT80320.1"/>
    </source>
</evidence>
<dbReference type="GO" id="GO:0016787">
    <property type="term" value="F:hydrolase activity"/>
    <property type="evidence" value="ECO:0007669"/>
    <property type="project" value="UniProtKB-KW"/>
</dbReference>
<feature type="compositionally biased region" description="Basic and acidic residues" evidence="2">
    <location>
        <begin position="85"/>
        <end position="100"/>
    </location>
</feature>
<sequence length="745" mass="83783">MSTPNGDTDTKTDDKKVIELEEREKMLNEENKAQEKITEFESVQPSESENEGSKIKTDFKEGREVKPKKIPIGGIQMPGFFTRSRSKEKCKDGDSDHQGDIEGAELLDQKDKEKPDDSLMNQPRVKLPNPFRKSRAMDDDVEKGSEPKEKKKFVDSICLPLVSVFPKKKKDEQNLENQTAGLASVETLDDNDKGADKNEDAKTITLNDKEEIEKSSCKDSLKAYRIVISALFIFILLVVIIIMIAIPGKHNLLQTISYNDVRTETITSCGKVKGILDDDAVAFRGIPYALPPFDNLRFKAAQPLNNISYCWEGTFLAYNSTDSCLQIYGNGTITGNEDCLTLDVITPYVRYYSPLPVIVLIGAESFLGGSPGKMRPSTRYARSKDVVFVRPNFRLGSLGFLATKSLSDSSYPHISGNYALSDILQALEWVRLNIEHFGGNSSAVTLFGHRAGSTLVTALATMPGKKNFARAWATSGGAILPTKSLGESERDNEMFLTAMECAINDYKCLREADAYTLMSSIPDIWRKPHPDLPEKGEDPKKRHEWLVLDGRILQDESLHNESENNTPSVPLVLGVTAHAAATEKLLNKYTTWTEDLVVEHVKNSVLSDLKLAEDALDMYPKTYKGLSAMISDLRLVCPLYEFYTRAENSFFYIVTQTRGPQDIADIDSDVDAILGRYEPKTPEQRRYFTAIQQLFYHYVWHGKMDEKAVHSRDILIVEQDVRAEPKYSQCDFWIEKNLTSFGQLD</sequence>
<evidence type="ECO:0000256" key="3">
    <source>
        <dbReference type="SAM" id="Phobius"/>
    </source>
</evidence>
<keyword evidence="6" id="KW-1185">Reference proteome</keyword>
<dbReference type="InterPro" id="IPR050309">
    <property type="entry name" value="Type-B_Carboxylest/Lipase"/>
</dbReference>
<dbReference type="InterPro" id="IPR019819">
    <property type="entry name" value="Carboxylesterase_B_CS"/>
</dbReference>
<dbReference type="PANTHER" id="PTHR11559">
    <property type="entry name" value="CARBOXYLESTERASE"/>
    <property type="match status" value="1"/>
</dbReference>
<dbReference type="Gene3D" id="3.40.50.1820">
    <property type="entry name" value="alpha/beta hydrolase"/>
    <property type="match status" value="1"/>
</dbReference>
<feature type="region of interest" description="Disordered" evidence="2">
    <location>
        <begin position="25"/>
        <end position="148"/>
    </location>
</feature>
<protein>
    <submittedName>
        <fullName evidence="5">Hydrolase</fullName>
    </submittedName>
</protein>
<feature type="region of interest" description="Disordered" evidence="2">
    <location>
        <begin position="177"/>
        <end position="201"/>
    </location>
</feature>
<accession>A0A0T6AYL4</accession>
<keyword evidence="5" id="KW-0378">Hydrolase</keyword>
<keyword evidence="1" id="KW-0325">Glycoprotein</keyword>
<keyword evidence="3" id="KW-0472">Membrane</keyword>
<gene>
    <name evidence="5" type="ORF">AMK59_8444</name>
</gene>
<evidence type="ECO:0000313" key="6">
    <source>
        <dbReference type="Proteomes" id="UP000051574"/>
    </source>
</evidence>
<reference evidence="5 6" key="1">
    <citation type="submission" date="2015-09" db="EMBL/GenBank/DDBJ databases">
        <title>Draft genome of the scarab beetle Oryctes borbonicus.</title>
        <authorList>
            <person name="Meyer J.M."/>
            <person name="Markov G.V."/>
            <person name="Baskaran P."/>
            <person name="Herrmann M."/>
            <person name="Sommer R.J."/>
            <person name="Roedelsperger C."/>
        </authorList>
    </citation>
    <scope>NUCLEOTIDE SEQUENCE [LARGE SCALE GENOMIC DNA]</scope>
    <source>
        <strain evidence="5">OB123</strain>
        <tissue evidence="5">Whole animal</tissue>
    </source>
</reference>
<dbReference type="Proteomes" id="UP000051574">
    <property type="component" value="Unassembled WGS sequence"/>
</dbReference>
<keyword evidence="3" id="KW-1133">Transmembrane helix</keyword>
<proteinExistence type="predicted"/>
<dbReference type="ESTHER" id="9scar-a0a0t6ayl4">
    <property type="family name" value="Neurotactin"/>
</dbReference>
<dbReference type="EMBL" id="LJIG01022487">
    <property type="protein sequence ID" value="KRT80320.1"/>
    <property type="molecule type" value="Genomic_DNA"/>
</dbReference>
<feature type="compositionally biased region" description="Basic and acidic residues" evidence="2">
    <location>
        <begin position="135"/>
        <end position="148"/>
    </location>
</feature>
<name>A0A0T6AYL4_9SCAR</name>
<dbReference type="PROSITE" id="PS00941">
    <property type="entry name" value="CARBOXYLESTERASE_B_2"/>
    <property type="match status" value="1"/>
</dbReference>
<feature type="transmembrane region" description="Helical" evidence="3">
    <location>
        <begin position="223"/>
        <end position="246"/>
    </location>
</feature>